<evidence type="ECO:0000313" key="2">
    <source>
        <dbReference type="Proteomes" id="UP001457282"/>
    </source>
</evidence>
<keyword evidence="2" id="KW-1185">Reference proteome</keyword>
<evidence type="ECO:0000313" key="1">
    <source>
        <dbReference type="EMBL" id="KAK9922312.1"/>
    </source>
</evidence>
<dbReference type="AlphaFoldDB" id="A0AAW1WC56"/>
<protein>
    <submittedName>
        <fullName evidence="1">Uncharacterized protein</fullName>
    </submittedName>
</protein>
<accession>A0AAW1WC56</accession>
<dbReference type="Proteomes" id="UP001457282">
    <property type="component" value="Unassembled WGS sequence"/>
</dbReference>
<name>A0AAW1WC56_RUBAR</name>
<organism evidence="1 2">
    <name type="scientific">Rubus argutus</name>
    <name type="common">Southern blackberry</name>
    <dbReference type="NCBI Taxonomy" id="59490"/>
    <lineage>
        <taxon>Eukaryota</taxon>
        <taxon>Viridiplantae</taxon>
        <taxon>Streptophyta</taxon>
        <taxon>Embryophyta</taxon>
        <taxon>Tracheophyta</taxon>
        <taxon>Spermatophyta</taxon>
        <taxon>Magnoliopsida</taxon>
        <taxon>eudicotyledons</taxon>
        <taxon>Gunneridae</taxon>
        <taxon>Pentapetalae</taxon>
        <taxon>rosids</taxon>
        <taxon>fabids</taxon>
        <taxon>Rosales</taxon>
        <taxon>Rosaceae</taxon>
        <taxon>Rosoideae</taxon>
        <taxon>Rosoideae incertae sedis</taxon>
        <taxon>Rubus</taxon>
    </lineage>
</organism>
<proteinExistence type="predicted"/>
<gene>
    <name evidence="1" type="ORF">M0R45_030781</name>
</gene>
<reference evidence="1 2" key="1">
    <citation type="journal article" date="2023" name="G3 (Bethesda)">
        <title>A chromosome-length genome assembly and annotation of blackberry (Rubus argutus, cv. 'Hillquist').</title>
        <authorList>
            <person name="Bruna T."/>
            <person name="Aryal R."/>
            <person name="Dudchenko O."/>
            <person name="Sargent D.J."/>
            <person name="Mead D."/>
            <person name="Buti M."/>
            <person name="Cavallini A."/>
            <person name="Hytonen T."/>
            <person name="Andres J."/>
            <person name="Pham M."/>
            <person name="Weisz D."/>
            <person name="Mascagni F."/>
            <person name="Usai G."/>
            <person name="Natali L."/>
            <person name="Bassil N."/>
            <person name="Fernandez G.E."/>
            <person name="Lomsadze A."/>
            <person name="Armour M."/>
            <person name="Olukolu B."/>
            <person name="Poorten T."/>
            <person name="Britton C."/>
            <person name="Davik J."/>
            <person name="Ashrafi H."/>
            <person name="Aiden E.L."/>
            <person name="Borodovsky M."/>
            <person name="Worthington M."/>
        </authorList>
    </citation>
    <scope>NUCLEOTIDE SEQUENCE [LARGE SCALE GENOMIC DNA]</scope>
    <source>
        <strain evidence="1">PI 553951</strain>
    </source>
</reference>
<sequence>MGLLSLLRVGFFKRSELDGDVIAPMLSSIALGLLWIFKRFEFDGSAIAPMEPANHQIHQARASIPLPSLLCRRRRLLFKSNLLHRLYYCHRRRVPAHLTAALLPSLSPQGCFQAIDVVDLAAAITRPCARTQLLISLPRKNPARRLQFCRALPSSPSPCASCDAVPSLTAAVFYVVVADSRPTSQPRHFKPPSAHALPLTASFPSHLLRRSRFQPVLNIAAHFISAGVVPESPASSSSPQQAAH</sequence>
<comment type="caution">
    <text evidence="1">The sequence shown here is derived from an EMBL/GenBank/DDBJ whole genome shotgun (WGS) entry which is preliminary data.</text>
</comment>
<dbReference type="EMBL" id="JBEDUW010000006">
    <property type="protein sequence ID" value="KAK9922312.1"/>
    <property type="molecule type" value="Genomic_DNA"/>
</dbReference>